<reference evidence="1 2" key="1">
    <citation type="submission" date="2023-09" db="EMBL/GenBank/DDBJ databases">
        <authorList>
            <person name="Wang M."/>
        </authorList>
    </citation>
    <scope>NUCLEOTIDE SEQUENCE [LARGE SCALE GENOMIC DNA]</scope>
    <source>
        <strain evidence="1">GT-2023</strain>
        <tissue evidence="1">Liver</tissue>
    </source>
</reference>
<evidence type="ECO:0000313" key="1">
    <source>
        <dbReference type="EMBL" id="KAL1275480.1"/>
    </source>
</evidence>
<dbReference type="EMBL" id="JAYMGO010000004">
    <property type="protein sequence ID" value="KAL1275480.1"/>
    <property type="molecule type" value="Genomic_DNA"/>
</dbReference>
<evidence type="ECO:0000313" key="2">
    <source>
        <dbReference type="Proteomes" id="UP001558613"/>
    </source>
</evidence>
<protein>
    <submittedName>
        <fullName evidence="1">Uncharacterized protein</fullName>
    </submittedName>
</protein>
<name>A0ABR3NEU0_9TELE</name>
<accession>A0ABR3NEU0</accession>
<organism evidence="1 2">
    <name type="scientific">Cirrhinus molitorella</name>
    <name type="common">mud carp</name>
    <dbReference type="NCBI Taxonomy" id="172907"/>
    <lineage>
        <taxon>Eukaryota</taxon>
        <taxon>Metazoa</taxon>
        <taxon>Chordata</taxon>
        <taxon>Craniata</taxon>
        <taxon>Vertebrata</taxon>
        <taxon>Euteleostomi</taxon>
        <taxon>Actinopterygii</taxon>
        <taxon>Neopterygii</taxon>
        <taxon>Teleostei</taxon>
        <taxon>Ostariophysi</taxon>
        <taxon>Cypriniformes</taxon>
        <taxon>Cyprinidae</taxon>
        <taxon>Labeoninae</taxon>
        <taxon>Labeonini</taxon>
        <taxon>Cirrhinus</taxon>
    </lineage>
</organism>
<comment type="caution">
    <text evidence="1">The sequence shown here is derived from an EMBL/GenBank/DDBJ whole genome shotgun (WGS) entry which is preliminary data.</text>
</comment>
<proteinExistence type="predicted"/>
<gene>
    <name evidence="1" type="ORF">QQF64_035103</name>
</gene>
<keyword evidence="2" id="KW-1185">Reference proteome</keyword>
<dbReference type="Proteomes" id="UP001558613">
    <property type="component" value="Unassembled WGS sequence"/>
</dbReference>
<sequence>MCPRVRKLCRDSSRLAAKQPLQSINIYTFTRSHTLSVTRGKGKGGVLAQGCMLNGGTLGRERDSGFSADPLHHACTRDKHPSLLES</sequence>